<dbReference type="Proteomes" id="UP000019464">
    <property type="component" value="Unassembled WGS sequence"/>
</dbReference>
<dbReference type="STRING" id="1229521.D791_03108"/>
<accession>W9VH32</accession>
<dbReference type="RefSeq" id="WP_036513002.1">
    <property type="nucleotide sequence ID" value="NZ_AONB01000018.1"/>
</dbReference>
<dbReference type="Pfam" id="PF20099">
    <property type="entry name" value="DUF6489"/>
    <property type="match status" value="1"/>
</dbReference>
<protein>
    <submittedName>
        <fullName evidence="1">Uncharacterized protein</fullName>
    </submittedName>
</protein>
<reference evidence="1 2" key="2">
    <citation type="journal article" date="2015" name="Syst. Appl. Microbiol.">
        <title>Nitrincola nitratireducens sp. nov. isolated from a haloalkaline crater lake.</title>
        <authorList>
            <person name="Singh A."/>
            <person name="Vaidya B."/>
            <person name="Tanuku N.R."/>
            <person name="Pinnaka A.K."/>
        </authorList>
    </citation>
    <scope>NUCLEOTIDE SEQUENCE [LARGE SCALE GENOMIC DNA]</scope>
    <source>
        <strain evidence="1 2">AK23</strain>
    </source>
</reference>
<dbReference type="EMBL" id="AONB01000018">
    <property type="protein sequence ID" value="EXJ09955.1"/>
    <property type="molecule type" value="Genomic_DNA"/>
</dbReference>
<gene>
    <name evidence="1" type="ORF">D791_03108</name>
</gene>
<name>W9VH32_9GAMM</name>
<reference evidence="2" key="1">
    <citation type="submission" date="2012-11" db="EMBL/GenBank/DDBJ databases">
        <authorList>
            <person name="Singh A."/>
            <person name="Pinnaka A.K."/>
            <person name="Vaidya B."/>
        </authorList>
    </citation>
    <scope>NUCLEOTIDE SEQUENCE [LARGE SCALE GENOMIC DNA]</scope>
    <source>
        <strain evidence="2">AK23</strain>
    </source>
</reference>
<evidence type="ECO:0000313" key="1">
    <source>
        <dbReference type="EMBL" id="EXJ09955.1"/>
    </source>
</evidence>
<comment type="caution">
    <text evidence="1">The sequence shown here is derived from an EMBL/GenBank/DDBJ whole genome shotgun (WGS) entry which is preliminary data.</text>
</comment>
<dbReference type="InterPro" id="IPR045502">
    <property type="entry name" value="DUF6489"/>
</dbReference>
<organism evidence="1 2">
    <name type="scientific">Nitrincola nitratireducens</name>
    <dbReference type="NCBI Taxonomy" id="1229521"/>
    <lineage>
        <taxon>Bacteria</taxon>
        <taxon>Pseudomonadati</taxon>
        <taxon>Pseudomonadota</taxon>
        <taxon>Gammaproteobacteria</taxon>
        <taxon>Oceanospirillales</taxon>
        <taxon>Oceanospirillaceae</taxon>
        <taxon>Nitrincola</taxon>
    </lineage>
</organism>
<keyword evidence="2" id="KW-1185">Reference proteome</keyword>
<proteinExistence type="predicted"/>
<evidence type="ECO:0000313" key="2">
    <source>
        <dbReference type="Proteomes" id="UP000019464"/>
    </source>
</evidence>
<dbReference type="AlphaFoldDB" id="W9VH32"/>
<sequence>MKFKIDIEMTPQELRESLGLPDVSGFHEEMLQQIRDRMQAGVEGYDPLTLFKPFMATGVGSLEGFQRLLMNMMSQYSRMGSESDGRESK</sequence>
<dbReference type="OrthoDB" id="5740990at2"/>